<dbReference type="WBParaSite" id="PSAMB.scaffold1503size30638.g13592.t1">
    <property type="protein sequence ID" value="PSAMB.scaffold1503size30638.g13592.t1"/>
    <property type="gene ID" value="PSAMB.scaffold1503size30638.g13592"/>
</dbReference>
<feature type="region of interest" description="Disordered" evidence="1">
    <location>
        <begin position="120"/>
        <end position="145"/>
    </location>
</feature>
<organism evidence="2 3">
    <name type="scientific">Plectus sambesii</name>
    <dbReference type="NCBI Taxonomy" id="2011161"/>
    <lineage>
        <taxon>Eukaryota</taxon>
        <taxon>Metazoa</taxon>
        <taxon>Ecdysozoa</taxon>
        <taxon>Nematoda</taxon>
        <taxon>Chromadorea</taxon>
        <taxon>Plectida</taxon>
        <taxon>Plectina</taxon>
        <taxon>Plectoidea</taxon>
        <taxon>Plectidae</taxon>
        <taxon>Plectus</taxon>
    </lineage>
</organism>
<keyword evidence="2" id="KW-1185">Reference proteome</keyword>
<accession>A0A914V4E1</accession>
<dbReference type="Proteomes" id="UP000887566">
    <property type="component" value="Unplaced"/>
</dbReference>
<dbReference type="AlphaFoldDB" id="A0A914V4E1"/>
<proteinExistence type="predicted"/>
<reference evidence="3" key="1">
    <citation type="submission" date="2022-11" db="UniProtKB">
        <authorList>
            <consortium name="WormBaseParasite"/>
        </authorList>
    </citation>
    <scope>IDENTIFICATION</scope>
</reference>
<name>A0A914V4E1_9BILA</name>
<feature type="compositionally biased region" description="Polar residues" evidence="1">
    <location>
        <begin position="134"/>
        <end position="144"/>
    </location>
</feature>
<sequence length="171" mass="18593">MMRRSKTVDVADSPPATPTTKRPISAKNRWSFITKRGWFSQSSGSTDQSNASDQQPTSSFDATRTAEHSPDIRGSILQQPLPIKATRFFNGGSASLAKQSGDRTSALQASNKSALAQRQLSADFLSNKEDPTEESSQQRKSGSVYSKFKGCATIGQLRRAAWGNLPRPLLS</sequence>
<evidence type="ECO:0000256" key="1">
    <source>
        <dbReference type="SAM" id="MobiDB-lite"/>
    </source>
</evidence>
<feature type="region of interest" description="Disordered" evidence="1">
    <location>
        <begin position="1"/>
        <end position="77"/>
    </location>
</feature>
<protein>
    <submittedName>
        <fullName evidence="3">Uncharacterized protein</fullName>
    </submittedName>
</protein>
<evidence type="ECO:0000313" key="2">
    <source>
        <dbReference type="Proteomes" id="UP000887566"/>
    </source>
</evidence>
<feature type="compositionally biased region" description="Polar residues" evidence="1">
    <location>
        <begin position="39"/>
        <end position="62"/>
    </location>
</feature>
<evidence type="ECO:0000313" key="3">
    <source>
        <dbReference type="WBParaSite" id="PSAMB.scaffold1503size30638.g13592.t1"/>
    </source>
</evidence>